<sequence>MAKRDMRREDLIVPYQERSEKSGEDFSSAISASMPMVAIFTRNKLIGWTSVLFAVQNWLAEPAKKDDSMPGIFSIATSILALGAVYLPLFLPPPQKAGVQPQPDGTGAPMPVPP</sequence>
<keyword evidence="7" id="KW-1185">Reference proteome</keyword>
<dbReference type="PANTHER" id="PTHR28038:SF1">
    <property type="entry name" value="ADL329WP"/>
    <property type="match status" value="1"/>
</dbReference>
<comment type="subcellular location">
    <subcellularLocation>
        <location evidence="1">Membrane</location>
    </subcellularLocation>
</comment>
<name>A0A6A7C1Y4_9PEZI</name>
<gene>
    <name evidence="6" type="ORF">K470DRAFT_214809</name>
</gene>
<evidence type="ECO:0000313" key="6">
    <source>
        <dbReference type="EMBL" id="KAF2861520.1"/>
    </source>
</evidence>
<proteinExistence type="predicted"/>
<keyword evidence="4 5" id="KW-0472">Membrane</keyword>
<evidence type="ECO:0000256" key="2">
    <source>
        <dbReference type="ARBA" id="ARBA00022692"/>
    </source>
</evidence>
<protein>
    <submittedName>
        <fullName evidence="6">Uncharacterized protein</fullName>
    </submittedName>
</protein>
<dbReference type="GO" id="GO:0005789">
    <property type="term" value="C:endoplasmic reticulum membrane"/>
    <property type="evidence" value="ECO:0007669"/>
    <property type="project" value="InterPro"/>
</dbReference>
<dbReference type="EMBL" id="MU005972">
    <property type="protein sequence ID" value="KAF2861520.1"/>
    <property type="molecule type" value="Genomic_DNA"/>
</dbReference>
<reference evidence="6" key="1">
    <citation type="journal article" date="2020" name="Stud. Mycol.">
        <title>101 Dothideomycetes genomes: a test case for predicting lifestyles and emergence of pathogens.</title>
        <authorList>
            <person name="Haridas S."/>
            <person name="Albert R."/>
            <person name="Binder M."/>
            <person name="Bloem J."/>
            <person name="Labutti K."/>
            <person name="Salamov A."/>
            <person name="Andreopoulos B."/>
            <person name="Baker S."/>
            <person name="Barry K."/>
            <person name="Bills G."/>
            <person name="Bluhm B."/>
            <person name="Cannon C."/>
            <person name="Castanera R."/>
            <person name="Culley D."/>
            <person name="Daum C."/>
            <person name="Ezra D."/>
            <person name="Gonzalez J."/>
            <person name="Henrissat B."/>
            <person name="Kuo A."/>
            <person name="Liang C."/>
            <person name="Lipzen A."/>
            <person name="Lutzoni F."/>
            <person name="Magnuson J."/>
            <person name="Mondo S."/>
            <person name="Nolan M."/>
            <person name="Ohm R."/>
            <person name="Pangilinan J."/>
            <person name="Park H.-J."/>
            <person name="Ramirez L."/>
            <person name="Alfaro M."/>
            <person name="Sun H."/>
            <person name="Tritt A."/>
            <person name="Yoshinaga Y."/>
            <person name="Zwiers L.-H."/>
            <person name="Turgeon B."/>
            <person name="Goodwin S."/>
            <person name="Spatafora J."/>
            <person name="Crous P."/>
            <person name="Grigoriev I."/>
        </authorList>
    </citation>
    <scope>NUCLEOTIDE SEQUENCE</scope>
    <source>
        <strain evidence="6">CBS 480.64</strain>
    </source>
</reference>
<feature type="transmembrane region" description="Helical" evidence="5">
    <location>
        <begin position="72"/>
        <end position="91"/>
    </location>
</feature>
<dbReference type="PANTHER" id="PTHR28038">
    <property type="entry name" value="ADL329WP"/>
    <property type="match status" value="1"/>
</dbReference>
<keyword evidence="3 5" id="KW-1133">Transmembrane helix</keyword>
<dbReference type="Proteomes" id="UP000799421">
    <property type="component" value="Unassembled WGS sequence"/>
</dbReference>
<dbReference type="OrthoDB" id="284718at2759"/>
<accession>A0A6A7C1Y4</accession>
<evidence type="ECO:0000256" key="5">
    <source>
        <dbReference type="SAM" id="Phobius"/>
    </source>
</evidence>
<dbReference type="InterPro" id="IPR005351">
    <property type="entry name" value="ASTER"/>
</dbReference>
<evidence type="ECO:0000256" key="1">
    <source>
        <dbReference type="ARBA" id="ARBA00004370"/>
    </source>
</evidence>
<evidence type="ECO:0000256" key="4">
    <source>
        <dbReference type="ARBA" id="ARBA00023136"/>
    </source>
</evidence>
<dbReference type="Pfam" id="PF03669">
    <property type="entry name" value="ASTER"/>
    <property type="match status" value="1"/>
</dbReference>
<dbReference type="AlphaFoldDB" id="A0A6A7C1Y4"/>
<dbReference type="GO" id="GO:0044183">
    <property type="term" value="F:protein folding chaperone"/>
    <property type="evidence" value="ECO:0007669"/>
    <property type="project" value="InterPro"/>
</dbReference>
<evidence type="ECO:0000313" key="7">
    <source>
        <dbReference type="Proteomes" id="UP000799421"/>
    </source>
</evidence>
<evidence type="ECO:0000256" key="3">
    <source>
        <dbReference type="ARBA" id="ARBA00022989"/>
    </source>
</evidence>
<organism evidence="6 7">
    <name type="scientific">Piedraia hortae CBS 480.64</name>
    <dbReference type="NCBI Taxonomy" id="1314780"/>
    <lineage>
        <taxon>Eukaryota</taxon>
        <taxon>Fungi</taxon>
        <taxon>Dikarya</taxon>
        <taxon>Ascomycota</taxon>
        <taxon>Pezizomycotina</taxon>
        <taxon>Dothideomycetes</taxon>
        <taxon>Dothideomycetidae</taxon>
        <taxon>Capnodiales</taxon>
        <taxon>Piedraiaceae</taxon>
        <taxon>Piedraia</taxon>
    </lineage>
</organism>
<keyword evidence="2 5" id="KW-0812">Transmembrane</keyword>
<dbReference type="GO" id="GO:0045048">
    <property type="term" value="P:protein insertion into ER membrane"/>
    <property type="evidence" value="ECO:0007669"/>
    <property type="project" value="InterPro"/>
</dbReference>